<evidence type="ECO:0000313" key="1">
    <source>
        <dbReference type="EMBL" id="NCU18773.1"/>
    </source>
</evidence>
<accession>A0ABX0AC71</accession>
<dbReference type="RefSeq" id="WP_161921601.1">
    <property type="nucleotide sequence ID" value="NZ_JAACYS010000080.1"/>
</dbReference>
<dbReference type="EMBL" id="JAACYS010000080">
    <property type="protein sequence ID" value="NCU18773.1"/>
    <property type="molecule type" value="Genomic_DNA"/>
</dbReference>
<protein>
    <submittedName>
        <fullName evidence="1">Uncharacterized protein</fullName>
    </submittedName>
</protein>
<proteinExistence type="predicted"/>
<gene>
    <name evidence="1" type="ORF">GW534_13875</name>
</gene>
<reference evidence="1 2" key="1">
    <citation type="submission" date="2020-01" db="EMBL/GenBank/DDBJ databases">
        <title>A novel Bacillus sp. from Pasinler.</title>
        <authorList>
            <person name="Adiguzel A."/>
            <person name="Ay H."/>
            <person name="Baltaci M.O."/>
        </authorList>
    </citation>
    <scope>NUCLEOTIDE SEQUENCE [LARGE SCALE GENOMIC DNA]</scope>
    <source>
        <strain evidence="1 2">P1</strain>
    </source>
</reference>
<name>A0ABX0AC71_9BACI</name>
<dbReference type="Proteomes" id="UP000743899">
    <property type="component" value="Unassembled WGS sequence"/>
</dbReference>
<evidence type="ECO:0000313" key="2">
    <source>
        <dbReference type="Proteomes" id="UP000743899"/>
    </source>
</evidence>
<comment type="caution">
    <text evidence="1">The sequence shown here is derived from an EMBL/GenBank/DDBJ whole genome shotgun (WGS) entry which is preliminary data.</text>
</comment>
<organism evidence="1 2">
    <name type="scientific">Pallidibacillus pasinlerensis</name>
    <dbReference type="NCBI Taxonomy" id="2703818"/>
    <lineage>
        <taxon>Bacteria</taxon>
        <taxon>Bacillati</taxon>
        <taxon>Bacillota</taxon>
        <taxon>Bacilli</taxon>
        <taxon>Bacillales</taxon>
        <taxon>Bacillaceae</taxon>
        <taxon>Pallidibacillus</taxon>
    </lineage>
</organism>
<keyword evidence="2" id="KW-1185">Reference proteome</keyword>
<sequence length="52" mass="6184">MKSGITYQILLYLYNKAQSEFPERLEKTLFWRACAYSVENKLEKAIQVLKKV</sequence>